<keyword evidence="1" id="KW-0732">Signal</keyword>
<gene>
    <name evidence="2" type="ORF">GCM10011415_32310</name>
</gene>
<evidence type="ECO:0000256" key="1">
    <source>
        <dbReference type="SAM" id="SignalP"/>
    </source>
</evidence>
<feature type="signal peptide" evidence="1">
    <location>
        <begin position="1"/>
        <end position="24"/>
    </location>
</feature>
<evidence type="ECO:0000313" key="3">
    <source>
        <dbReference type="Proteomes" id="UP000617145"/>
    </source>
</evidence>
<protein>
    <submittedName>
        <fullName evidence="2">Uncharacterized protein</fullName>
    </submittedName>
</protein>
<proteinExistence type="predicted"/>
<dbReference type="PROSITE" id="PS51257">
    <property type="entry name" value="PROKAR_LIPOPROTEIN"/>
    <property type="match status" value="1"/>
</dbReference>
<sequence length="198" mass="21567">MPSRFPAAMMALVSAAVLGCPALADDAPLEDLLRRDRLDWIEAAKAEGRSGLARKTRPVDARPALLGEIVVTRIKGQGVETRSTPAVQGDMVVRNRCYASGNEEILVSAEKFPGRYGDPMGPADEVGYREYRPSGTEMIYAIVPEADGSFAIEAPWGELQRVVPGDAIVQIPEDPTDTYRIERRAFDCTYELITPAGD</sequence>
<keyword evidence="3" id="KW-1185">Reference proteome</keyword>
<comment type="caution">
    <text evidence="2">The sequence shown here is derived from an EMBL/GenBank/DDBJ whole genome shotgun (WGS) entry which is preliminary data.</text>
</comment>
<dbReference type="EMBL" id="BMJV01000006">
    <property type="protein sequence ID" value="GGG80464.1"/>
    <property type="molecule type" value="Genomic_DNA"/>
</dbReference>
<name>A0A8J2ZM76_9RHOB</name>
<dbReference type="RefSeq" id="WP_229673282.1">
    <property type="nucleotide sequence ID" value="NZ_BMJV01000006.1"/>
</dbReference>
<evidence type="ECO:0000313" key="2">
    <source>
        <dbReference type="EMBL" id="GGG80464.1"/>
    </source>
</evidence>
<dbReference type="Proteomes" id="UP000617145">
    <property type="component" value="Unassembled WGS sequence"/>
</dbReference>
<dbReference type="AlphaFoldDB" id="A0A8J2ZM76"/>
<organism evidence="2 3">
    <name type="scientific">Salipiger pallidus</name>
    <dbReference type="NCBI Taxonomy" id="1775170"/>
    <lineage>
        <taxon>Bacteria</taxon>
        <taxon>Pseudomonadati</taxon>
        <taxon>Pseudomonadota</taxon>
        <taxon>Alphaproteobacteria</taxon>
        <taxon>Rhodobacterales</taxon>
        <taxon>Roseobacteraceae</taxon>
        <taxon>Salipiger</taxon>
    </lineage>
</organism>
<feature type="chain" id="PRO_5035243324" evidence="1">
    <location>
        <begin position="25"/>
        <end position="198"/>
    </location>
</feature>
<reference evidence="2" key="2">
    <citation type="submission" date="2020-09" db="EMBL/GenBank/DDBJ databases">
        <authorList>
            <person name="Sun Q."/>
            <person name="Zhou Y."/>
        </authorList>
    </citation>
    <scope>NUCLEOTIDE SEQUENCE</scope>
    <source>
        <strain evidence="2">CGMCC 1.15762</strain>
    </source>
</reference>
<accession>A0A8J2ZM76</accession>
<reference evidence="2" key="1">
    <citation type="journal article" date="2014" name="Int. J. Syst. Evol. Microbiol.">
        <title>Complete genome sequence of Corynebacterium casei LMG S-19264T (=DSM 44701T), isolated from a smear-ripened cheese.</title>
        <authorList>
            <consortium name="US DOE Joint Genome Institute (JGI-PGF)"/>
            <person name="Walter F."/>
            <person name="Albersmeier A."/>
            <person name="Kalinowski J."/>
            <person name="Ruckert C."/>
        </authorList>
    </citation>
    <scope>NUCLEOTIDE SEQUENCE</scope>
    <source>
        <strain evidence="2">CGMCC 1.15762</strain>
    </source>
</reference>